<dbReference type="OrthoDB" id="415724at2759"/>
<dbReference type="InterPro" id="IPR043128">
    <property type="entry name" value="Rev_trsase/Diguanyl_cyclase"/>
</dbReference>
<dbReference type="InterPro" id="IPR053134">
    <property type="entry name" value="RNA-dir_DNA_polymerase"/>
</dbReference>
<dbReference type="CDD" id="cd00303">
    <property type="entry name" value="retropepsin_like"/>
    <property type="match status" value="1"/>
</dbReference>
<dbReference type="Gene3D" id="3.10.10.10">
    <property type="entry name" value="HIV Type 1 Reverse Transcriptase, subunit A, domain 1"/>
    <property type="match status" value="1"/>
</dbReference>
<dbReference type="Gene3D" id="2.40.70.10">
    <property type="entry name" value="Acid Proteases"/>
    <property type="match status" value="1"/>
</dbReference>
<gene>
    <name evidence="4" type="ORF">PHPALM_3971</name>
</gene>
<evidence type="ECO:0000256" key="1">
    <source>
        <dbReference type="SAM" id="MobiDB-lite"/>
    </source>
</evidence>
<dbReference type="PANTHER" id="PTHR24559:SF444">
    <property type="entry name" value="REVERSE TRANSCRIPTASE DOMAIN-CONTAINING PROTEIN"/>
    <property type="match status" value="1"/>
</dbReference>
<accession>A0A2P4YL17</accession>
<dbReference type="CDD" id="cd01647">
    <property type="entry name" value="RT_LTR"/>
    <property type="match status" value="1"/>
</dbReference>
<feature type="region of interest" description="Disordered" evidence="1">
    <location>
        <begin position="54"/>
        <end position="108"/>
    </location>
</feature>
<evidence type="ECO:0000313" key="5">
    <source>
        <dbReference type="Proteomes" id="UP000237271"/>
    </source>
</evidence>
<dbReference type="Pfam" id="PF00078">
    <property type="entry name" value="RVT_1"/>
    <property type="match status" value="1"/>
</dbReference>
<evidence type="ECO:0000259" key="3">
    <source>
        <dbReference type="Pfam" id="PF17919"/>
    </source>
</evidence>
<comment type="caution">
    <text evidence="4">The sequence shown here is derived from an EMBL/GenBank/DDBJ whole genome shotgun (WGS) entry which is preliminary data.</text>
</comment>
<feature type="compositionally biased region" description="Basic and acidic residues" evidence="1">
    <location>
        <begin position="94"/>
        <end position="105"/>
    </location>
</feature>
<reference evidence="4 5" key="1">
    <citation type="journal article" date="2017" name="Genome Biol. Evol.">
        <title>Phytophthora megakarya and P. palmivora, closely related causal agents of cacao black pod rot, underwent increases in genome sizes and gene numbers by different mechanisms.</title>
        <authorList>
            <person name="Ali S.S."/>
            <person name="Shao J."/>
            <person name="Lary D.J."/>
            <person name="Kronmiller B."/>
            <person name="Shen D."/>
            <person name="Strem M.D."/>
            <person name="Amoako-Attah I."/>
            <person name="Akrofi A.Y."/>
            <person name="Begoude B.A."/>
            <person name="Ten Hoopen G.M."/>
            <person name="Coulibaly K."/>
            <person name="Kebe B.I."/>
            <person name="Melnick R.L."/>
            <person name="Guiltinan M.J."/>
            <person name="Tyler B.M."/>
            <person name="Meinhardt L.W."/>
            <person name="Bailey B.A."/>
        </authorList>
    </citation>
    <scope>NUCLEOTIDE SEQUENCE [LARGE SCALE GENOMIC DNA]</scope>
    <source>
        <strain evidence="5">sbr112.9</strain>
    </source>
</reference>
<evidence type="ECO:0000313" key="4">
    <source>
        <dbReference type="EMBL" id="POM78492.1"/>
    </source>
</evidence>
<dbReference type="InterPro" id="IPR041577">
    <property type="entry name" value="RT_RNaseH_2"/>
</dbReference>
<dbReference type="AlphaFoldDB" id="A0A2P4YL17"/>
<dbReference type="SUPFAM" id="SSF56672">
    <property type="entry name" value="DNA/RNA polymerases"/>
    <property type="match status" value="1"/>
</dbReference>
<name>A0A2P4YL17_9STRA</name>
<dbReference type="Pfam" id="PF08284">
    <property type="entry name" value="RVP_2"/>
    <property type="match status" value="1"/>
</dbReference>
<dbReference type="InterPro" id="IPR021109">
    <property type="entry name" value="Peptidase_aspartic_dom_sf"/>
</dbReference>
<feature type="non-terminal residue" evidence="4">
    <location>
        <position position="587"/>
    </location>
</feature>
<dbReference type="InterPro" id="IPR043502">
    <property type="entry name" value="DNA/RNA_pol_sf"/>
</dbReference>
<proteinExistence type="predicted"/>
<keyword evidence="5" id="KW-1185">Reference proteome</keyword>
<dbReference type="EMBL" id="NCKW01001990">
    <property type="protein sequence ID" value="POM78492.1"/>
    <property type="molecule type" value="Genomic_DNA"/>
</dbReference>
<feature type="domain" description="Reverse transcriptase" evidence="2">
    <location>
        <begin position="307"/>
        <end position="452"/>
    </location>
</feature>
<feature type="domain" description="Reverse transcriptase/retrotransposon-derived protein RNase H-like" evidence="3">
    <location>
        <begin position="500"/>
        <end position="587"/>
    </location>
</feature>
<dbReference type="Gene3D" id="3.30.70.270">
    <property type="match status" value="1"/>
</dbReference>
<evidence type="ECO:0000259" key="2">
    <source>
        <dbReference type="Pfam" id="PF00078"/>
    </source>
</evidence>
<protein>
    <submittedName>
        <fullName evidence="4">Pol protein</fullName>
    </submittedName>
</protein>
<organism evidence="4 5">
    <name type="scientific">Phytophthora palmivora</name>
    <dbReference type="NCBI Taxonomy" id="4796"/>
    <lineage>
        <taxon>Eukaryota</taxon>
        <taxon>Sar</taxon>
        <taxon>Stramenopiles</taxon>
        <taxon>Oomycota</taxon>
        <taxon>Peronosporomycetes</taxon>
        <taxon>Peronosporales</taxon>
        <taxon>Peronosporaceae</taxon>
        <taxon>Phytophthora</taxon>
    </lineage>
</organism>
<sequence length="587" mass="65580">MRRQAQCKGLQQLELAQGQYLRNWVRPYRAPSVATVVGSSGTCSGTCNVPALREGKGSSLPNLGARGARGRSRDPSARGTGFPVGRTGPTGEDLSPHGRSAEGARHRGLAPETLGALESWYTRVVLIDSGASTNFARRQTVARNSDKFADALRESEGRGQVSVRLADGTVVNVPGVRMDLAVKFEDFDSTESFLVLDMDKYDLILGMPWLEKHEPWIDWRGKAIGASRPAVSDRALVSNVPTSVRDWGARDVLHEIDIVPGTKYCVTRQWPLPREQCEVIDAVFAEKAKSGMVRESKSPHSTPTFCVRKPNGKWRLVHAYNKLNNATVPAQTPIPRKDVLLNNMSGCTLYSALDLIDGYYQILMRESDIPLTAARTPSGMLWEWLVMLQGLSNAPATFNRLVTQFFRPLRTFTQTYVNDISVHSRAEDGETAMEVHLKHLRRMFEVMRANKLYADIDNRRDKGPRLLFQQGRRTRRSREGQGYCGLIDPEVTEGPQEVEQQHQDAFDSIKASLQQAPVLALPDENKSFSVVCDASDYAIGCALLQKDDEGHERVISFQSRQLKAAERNYPVHDKELLAMKYPLVKFR</sequence>
<dbReference type="Pfam" id="PF17919">
    <property type="entry name" value="RT_RNaseH_2"/>
    <property type="match status" value="1"/>
</dbReference>
<dbReference type="PANTHER" id="PTHR24559">
    <property type="entry name" value="TRANSPOSON TY3-I GAG-POL POLYPROTEIN"/>
    <property type="match status" value="1"/>
</dbReference>
<dbReference type="InterPro" id="IPR000477">
    <property type="entry name" value="RT_dom"/>
</dbReference>
<dbReference type="Proteomes" id="UP000237271">
    <property type="component" value="Unassembled WGS sequence"/>
</dbReference>